<sequence length="53" mass="6194">MVLSNIIDNLYPYDAEILMNEVERILKAKGKALVKLNPYITKEQIMEYESYKG</sequence>
<proteinExistence type="predicted"/>
<accession>A0ABW8TML1</accession>
<name>A0ABW8TML1_9CLOT</name>
<reference evidence="1 2" key="1">
    <citation type="submission" date="2024-11" db="EMBL/GenBank/DDBJ databases">
        <authorList>
            <person name="Heng Y.C."/>
            <person name="Lim A.C.H."/>
            <person name="Lee J.K.Y."/>
            <person name="Kittelmann S."/>
        </authorList>
    </citation>
    <scope>NUCLEOTIDE SEQUENCE [LARGE SCALE GENOMIC DNA]</scope>
    <source>
        <strain evidence="1 2">WILCCON 0114</strain>
    </source>
</reference>
<evidence type="ECO:0000313" key="1">
    <source>
        <dbReference type="EMBL" id="MFL0253320.1"/>
    </source>
</evidence>
<gene>
    <name evidence="1" type="ORF">ACJDT4_23210</name>
</gene>
<evidence type="ECO:0000313" key="2">
    <source>
        <dbReference type="Proteomes" id="UP001623592"/>
    </source>
</evidence>
<comment type="caution">
    <text evidence="1">The sequence shown here is derived from an EMBL/GenBank/DDBJ whole genome shotgun (WGS) entry which is preliminary data.</text>
</comment>
<dbReference type="EMBL" id="JBJIAA010000033">
    <property type="protein sequence ID" value="MFL0253320.1"/>
    <property type="molecule type" value="Genomic_DNA"/>
</dbReference>
<protein>
    <submittedName>
        <fullName evidence="1">Uncharacterized protein</fullName>
    </submittedName>
</protein>
<dbReference type="Proteomes" id="UP001623592">
    <property type="component" value="Unassembled WGS sequence"/>
</dbReference>
<keyword evidence="2" id="KW-1185">Reference proteome</keyword>
<organism evidence="1 2">
    <name type="scientific">Clostridium neuense</name>
    <dbReference type="NCBI Taxonomy" id="1728934"/>
    <lineage>
        <taxon>Bacteria</taxon>
        <taxon>Bacillati</taxon>
        <taxon>Bacillota</taxon>
        <taxon>Clostridia</taxon>
        <taxon>Eubacteriales</taxon>
        <taxon>Clostridiaceae</taxon>
        <taxon>Clostridium</taxon>
    </lineage>
</organism>